<accession>A0AA35G9A8</accession>
<evidence type="ECO:0000313" key="2">
    <source>
        <dbReference type="Proteomes" id="UP001163687"/>
    </source>
</evidence>
<name>A0AA35G9A8_9FIRM</name>
<keyword evidence="2" id="KW-1185">Reference proteome</keyword>
<dbReference type="AlphaFoldDB" id="A0AA35G9A8"/>
<dbReference type="EMBL" id="AP025628">
    <property type="protein sequence ID" value="BDG61911.1"/>
    <property type="molecule type" value="Genomic_DNA"/>
</dbReference>
<dbReference type="KEGG" id="cmic:caldi_30010"/>
<dbReference type="Proteomes" id="UP001163687">
    <property type="component" value="Chromosome"/>
</dbReference>
<protein>
    <submittedName>
        <fullName evidence="1">Uncharacterized protein</fullName>
    </submittedName>
</protein>
<organism evidence="1 2">
    <name type="scientific">Caldinitratiruptor microaerophilus</name>
    <dbReference type="NCBI Taxonomy" id="671077"/>
    <lineage>
        <taxon>Bacteria</taxon>
        <taxon>Bacillati</taxon>
        <taxon>Bacillota</taxon>
        <taxon>Clostridia</taxon>
        <taxon>Eubacteriales</taxon>
        <taxon>Symbiobacteriaceae</taxon>
        <taxon>Caldinitratiruptor</taxon>
    </lineage>
</organism>
<gene>
    <name evidence="1" type="ORF">caldi_30010</name>
</gene>
<sequence length="173" mass="19399">MTLEEHLQHLADLVTANRAVNWELDDQAAEMVREFGREVIGKIAEVCQCSRQRVRDLIAVSVTFPEDQRHPDVPWSVYLAAVRAAKRLEMPPQEVLELAMREELSAARVRRLGTKEPYVLRSTCGRCAARVVVETDASRGHMPVICPLCADDGERVVLGYVGPEPVPEEVRPC</sequence>
<evidence type="ECO:0000313" key="1">
    <source>
        <dbReference type="EMBL" id="BDG61911.1"/>
    </source>
</evidence>
<reference evidence="1" key="1">
    <citation type="submission" date="2022-03" db="EMBL/GenBank/DDBJ databases">
        <title>Complete genome sequence of Caldinitratiruptor microaerophilus.</title>
        <authorList>
            <person name="Mukaiyama R."/>
            <person name="Nishiyama T."/>
            <person name="Ueda K."/>
        </authorList>
    </citation>
    <scope>NUCLEOTIDE SEQUENCE</scope>
    <source>
        <strain evidence="1">JCM 16183</strain>
    </source>
</reference>
<dbReference type="RefSeq" id="WP_264842542.1">
    <property type="nucleotide sequence ID" value="NZ_AP025628.1"/>
</dbReference>
<proteinExistence type="predicted"/>